<accession>A0ABD3QJF1</accession>
<dbReference type="GO" id="GO:0016829">
    <property type="term" value="F:lyase activity"/>
    <property type="evidence" value="ECO:0007669"/>
    <property type="project" value="UniProtKB-KW"/>
</dbReference>
<dbReference type="AlphaFoldDB" id="A0ABD3QJF1"/>
<dbReference type="InterPro" id="IPR001054">
    <property type="entry name" value="A/G_cyclase"/>
</dbReference>
<dbReference type="PANTHER" id="PTHR11920">
    <property type="entry name" value="GUANYLYL CYCLASE"/>
    <property type="match status" value="1"/>
</dbReference>
<dbReference type="PANTHER" id="PTHR11920:SF335">
    <property type="entry name" value="GUANYLATE CYCLASE"/>
    <property type="match status" value="1"/>
</dbReference>
<dbReference type="SUPFAM" id="SSF55781">
    <property type="entry name" value="GAF domain-like"/>
    <property type="match status" value="1"/>
</dbReference>
<comment type="subcellular location">
    <subcellularLocation>
        <location evidence="1">Membrane</location>
    </subcellularLocation>
</comment>
<dbReference type="Gene3D" id="3.30.450.40">
    <property type="match status" value="1"/>
</dbReference>
<evidence type="ECO:0000256" key="2">
    <source>
        <dbReference type="ARBA" id="ARBA00022692"/>
    </source>
</evidence>
<sequence>MNQSRQDFPFVAGCLLSALVGSGLTLAVIELRRLTLAVIELRGELRASNNPIIDASERRSEHVAEEIFCEVSNTSGVGDGDDDDSISSGEGKDGLDCHGEICQSCNQPILRRRQRHPLSDDGVLPPRRNLGRHSFFGGYNDVDGEKRNSVAFDLSERRSEHVAEDNCEVSNTSGVGDGDDEDDEDSISNGEGKDGLDYHGEMFQSVDQPILRRTQGISLSDGGVLPPRRSLGRHSFSGGFNDVDGEKRNSVASIASLNSNKSFRYASSGTKVVVLSKEGSEEDVTVMESRIFETMILSKLASLEESKLLLHRMRAVSALASRLMAAPDEDSCFEVASHLLVPLFRIDRCSYVFLKDAEHLIVKGVAVKKKQYAEEMGLDGGVYGGVVKPLKGTMVGKCFETRQQLYCPRTKDSDFEVQRMLHTVGINTVLATPILVNNHQLAGGIVISMKEEDAFKDYDRIIIQDIAAMLGANIYAKRMRKAAENSNRISREMLHTMIPSKVIDKIRVFWEESPDEFRRRKSSRQSLFRDSISSSSIGGDSIGLDGSDKSGLRRRSSLLAELDFLDQVNSTNGSGNKDTGLIIETSSIEIGSLARALYAENVKDVVIIFTDIVGFSKIAMETAPLEVVDMLHNIFSRFDALCDKHGVSKLETIGDAYICTTNLFDDDKFGGNVKDAALSALNMAKDMVLATQEVLLPSRIRHSRRRNSVCGTLEIRVGIHVGEVTCGVLGQRLPKFTVFGHTVNLAARMEQTCKPNKIRATEIFHSLVAGVEDYWDEYEIIEMKNMGRMILSDLRSSMAIIFDDAFFTPSLDISSSASNSPTAISVSLSWSNAEISFAEGSEIL</sequence>
<comment type="similarity">
    <text evidence="7">Belongs to the adenylyl cyclase class-4/guanylyl cyclase family.</text>
</comment>
<keyword evidence="2" id="KW-0812">Transmembrane</keyword>
<evidence type="ECO:0000256" key="7">
    <source>
        <dbReference type="RuleBase" id="RU000405"/>
    </source>
</evidence>
<keyword evidence="3" id="KW-0547">Nucleotide-binding</keyword>
<keyword evidence="5" id="KW-0472">Membrane</keyword>
<evidence type="ECO:0000259" key="9">
    <source>
        <dbReference type="PROSITE" id="PS50125"/>
    </source>
</evidence>
<evidence type="ECO:0000256" key="6">
    <source>
        <dbReference type="ARBA" id="ARBA00023239"/>
    </source>
</evidence>
<dbReference type="Pfam" id="PF01590">
    <property type="entry name" value="GAF"/>
    <property type="match status" value="1"/>
</dbReference>
<dbReference type="InterPro" id="IPR029787">
    <property type="entry name" value="Nucleotide_cyclase"/>
</dbReference>
<evidence type="ECO:0000256" key="5">
    <source>
        <dbReference type="ARBA" id="ARBA00023136"/>
    </source>
</evidence>
<keyword evidence="4" id="KW-1133">Transmembrane helix</keyword>
<gene>
    <name evidence="10" type="ORF">ACHAW5_003073</name>
</gene>
<dbReference type="PROSITE" id="PS50125">
    <property type="entry name" value="GUANYLATE_CYCLASE_2"/>
    <property type="match status" value="1"/>
</dbReference>
<feature type="domain" description="Guanylate cyclase" evidence="9">
    <location>
        <begin position="606"/>
        <end position="750"/>
    </location>
</feature>
<organism evidence="10 11">
    <name type="scientific">Stephanodiscus triporus</name>
    <dbReference type="NCBI Taxonomy" id="2934178"/>
    <lineage>
        <taxon>Eukaryota</taxon>
        <taxon>Sar</taxon>
        <taxon>Stramenopiles</taxon>
        <taxon>Ochrophyta</taxon>
        <taxon>Bacillariophyta</taxon>
        <taxon>Coscinodiscophyceae</taxon>
        <taxon>Thalassiosirophycidae</taxon>
        <taxon>Stephanodiscales</taxon>
        <taxon>Stephanodiscaceae</taxon>
        <taxon>Stephanodiscus</taxon>
    </lineage>
</organism>
<dbReference type="Gene3D" id="3.30.70.1230">
    <property type="entry name" value="Nucleotide cyclase"/>
    <property type="match status" value="1"/>
</dbReference>
<dbReference type="Proteomes" id="UP001530315">
    <property type="component" value="Unassembled WGS sequence"/>
</dbReference>
<dbReference type="EMBL" id="JALLAZ020000243">
    <property type="protein sequence ID" value="KAL3799656.1"/>
    <property type="molecule type" value="Genomic_DNA"/>
</dbReference>
<dbReference type="CDD" id="cd07302">
    <property type="entry name" value="CHD"/>
    <property type="match status" value="1"/>
</dbReference>
<dbReference type="SMART" id="SM00044">
    <property type="entry name" value="CYCc"/>
    <property type="match status" value="1"/>
</dbReference>
<evidence type="ECO:0000256" key="3">
    <source>
        <dbReference type="ARBA" id="ARBA00022741"/>
    </source>
</evidence>
<evidence type="ECO:0000313" key="11">
    <source>
        <dbReference type="Proteomes" id="UP001530315"/>
    </source>
</evidence>
<feature type="region of interest" description="Disordered" evidence="8">
    <location>
        <begin position="161"/>
        <end position="199"/>
    </location>
</feature>
<dbReference type="GO" id="GO:0000166">
    <property type="term" value="F:nucleotide binding"/>
    <property type="evidence" value="ECO:0007669"/>
    <property type="project" value="UniProtKB-KW"/>
</dbReference>
<dbReference type="GO" id="GO:0016020">
    <property type="term" value="C:membrane"/>
    <property type="evidence" value="ECO:0007669"/>
    <property type="project" value="UniProtKB-SubCell"/>
</dbReference>
<dbReference type="InterPro" id="IPR003018">
    <property type="entry name" value="GAF"/>
</dbReference>
<dbReference type="Pfam" id="PF00211">
    <property type="entry name" value="Guanylate_cyc"/>
    <property type="match status" value="1"/>
</dbReference>
<evidence type="ECO:0000256" key="8">
    <source>
        <dbReference type="SAM" id="MobiDB-lite"/>
    </source>
</evidence>
<dbReference type="SUPFAM" id="SSF55073">
    <property type="entry name" value="Nucleotide cyclase"/>
    <property type="match status" value="1"/>
</dbReference>
<comment type="caution">
    <text evidence="10">The sequence shown here is derived from an EMBL/GenBank/DDBJ whole genome shotgun (WGS) entry which is preliminary data.</text>
</comment>
<evidence type="ECO:0000313" key="10">
    <source>
        <dbReference type="EMBL" id="KAL3799656.1"/>
    </source>
</evidence>
<keyword evidence="6 7" id="KW-0456">Lyase</keyword>
<reference evidence="10 11" key="1">
    <citation type="submission" date="2024-10" db="EMBL/GenBank/DDBJ databases">
        <title>Updated reference genomes for cyclostephanoid diatoms.</title>
        <authorList>
            <person name="Roberts W.R."/>
            <person name="Alverson A.J."/>
        </authorList>
    </citation>
    <scope>NUCLEOTIDE SEQUENCE [LARGE SCALE GENOMIC DNA]</scope>
    <source>
        <strain evidence="10 11">AJA276-08</strain>
    </source>
</reference>
<name>A0ABD3QJF1_9STRA</name>
<dbReference type="PROSITE" id="PS00452">
    <property type="entry name" value="GUANYLATE_CYCLASE_1"/>
    <property type="match status" value="1"/>
</dbReference>
<keyword evidence="11" id="KW-1185">Reference proteome</keyword>
<dbReference type="InterPro" id="IPR029016">
    <property type="entry name" value="GAF-like_dom_sf"/>
</dbReference>
<proteinExistence type="inferred from homology"/>
<dbReference type="InterPro" id="IPR050401">
    <property type="entry name" value="Cyclic_nucleotide_synthase"/>
</dbReference>
<evidence type="ECO:0000256" key="1">
    <source>
        <dbReference type="ARBA" id="ARBA00004370"/>
    </source>
</evidence>
<evidence type="ECO:0000256" key="4">
    <source>
        <dbReference type="ARBA" id="ARBA00022989"/>
    </source>
</evidence>
<protein>
    <recommendedName>
        <fullName evidence="9">Guanylate cyclase domain-containing protein</fullName>
    </recommendedName>
</protein>
<feature type="compositionally biased region" description="Acidic residues" evidence="8">
    <location>
        <begin position="177"/>
        <end position="186"/>
    </location>
</feature>
<dbReference type="InterPro" id="IPR018297">
    <property type="entry name" value="A/G_cyclase_CS"/>
</dbReference>